<organism evidence="2 3">
    <name type="scientific">Aureococcus anophagefferens</name>
    <name type="common">Harmful bloom alga</name>
    <dbReference type="NCBI Taxonomy" id="44056"/>
    <lineage>
        <taxon>Eukaryota</taxon>
        <taxon>Sar</taxon>
        <taxon>Stramenopiles</taxon>
        <taxon>Ochrophyta</taxon>
        <taxon>Pelagophyceae</taxon>
        <taxon>Pelagomonadales</taxon>
        <taxon>Pelagomonadaceae</taxon>
        <taxon>Aureococcus</taxon>
    </lineage>
</organism>
<accession>A0ABR1G8D2</accession>
<evidence type="ECO:0000313" key="2">
    <source>
        <dbReference type="EMBL" id="KAK7249408.1"/>
    </source>
</evidence>
<feature type="region of interest" description="Disordered" evidence="1">
    <location>
        <begin position="118"/>
        <end position="142"/>
    </location>
</feature>
<evidence type="ECO:0000313" key="3">
    <source>
        <dbReference type="Proteomes" id="UP001363151"/>
    </source>
</evidence>
<dbReference type="EMBL" id="JBBJCI010000079">
    <property type="protein sequence ID" value="KAK7249408.1"/>
    <property type="molecule type" value="Genomic_DNA"/>
</dbReference>
<feature type="compositionally biased region" description="Basic and acidic residues" evidence="1">
    <location>
        <begin position="338"/>
        <end position="348"/>
    </location>
</feature>
<name>A0ABR1G8D2_AURAN</name>
<reference evidence="2 3" key="1">
    <citation type="submission" date="2024-03" db="EMBL/GenBank/DDBJ databases">
        <title>Aureococcus anophagefferens CCMP1851 and Kratosvirus quantuckense: Draft genome of a second virus-susceptible host strain in the model system.</title>
        <authorList>
            <person name="Chase E."/>
            <person name="Truchon A.R."/>
            <person name="Schepens W."/>
            <person name="Wilhelm S.W."/>
        </authorList>
    </citation>
    <scope>NUCLEOTIDE SEQUENCE [LARGE SCALE GENOMIC DNA]</scope>
    <source>
        <strain evidence="2 3">CCMP1851</strain>
    </source>
</reference>
<evidence type="ECO:0000256" key="1">
    <source>
        <dbReference type="SAM" id="MobiDB-lite"/>
    </source>
</evidence>
<sequence length="639" mass="68431">MRVARLLLATWCTIRAKKQRPRDACEAALGVLAWRNPGIMDDWLGRSGYCPSVTHGVSVAARVDEAAPEAADDWAPCATPPRTVAVVVREPVDRFLAGVAQATAPAHGAHARLGRLAREPRPRRLRRRRRRGGLRPGRRRGRGAACGAALRLRRWVALDDGAANWSTVPGWPAKQTAEAHILATPGLDELPATFVDFGVMYGHNAAAAAMPEAARGAWGPPLRARRAVRGGLDLAYGVLFHAAFELARPVPVDADAGFSVALHSRHRSARRTTAPACREAACLRASAPRGGPASCASSAARAAPLPRACWRAPARPWYLPYAGDAPRRPGDAPTRPGDAPRRRLAGAERRGSVALPAVPGLRVVNRFEGSTTTAWRVVNWADVADAVARAAMVVVDFSVNDDGDGAVYAEARRATESLARLVLSEGAVLVVFVAMRKLADVDDGYQAEVVAPNARYYGFPSSSHTATRCAGSRLRDAARRLSLEVRLGPRPALLVTALASYETFADGVFWLDDDVAAAEAALAATEALEDFCAPKPCGPREACAEKLPECAAFAAGLSPAPHVVRGAWRDRSTMPRTSVFFERAELAPPTRRVPVRTFVLRPGSRFAAPGTHALHVVPRPPRSPASPPAKFRLLRVRSC</sequence>
<protein>
    <submittedName>
        <fullName evidence="2">Phosphate ion transporter</fullName>
    </submittedName>
</protein>
<comment type="caution">
    <text evidence="2">The sequence shown here is derived from an EMBL/GenBank/DDBJ whole genome shotgun (WGS) entry which is preliminary data.</text>
</comment>
<dbReference type="Proteomes" id="UP001363151">
    <property type="component" value="Unassembled WGS sequence"/>
</dbReference>
<proteinExistence type="predicted"/>
<gene>
    <name evidence="2" type="ORF">SO694_00048280</name>
</gene>
<feature type="region of interest" description="Disordered" evidence="1">
    <location>
        <begin position="322"/>
        <end position="348"/>
    </location>
</feature>
<keyword evidence="3" id="KW-1185">Reference proteome</keyword>
<feature type="compositionally biased region" description="Basic residues" evidence="1">
    <location>
        <begin position="123"/>
        <end position="142"/>
    </location>
</feature>